<feature type="transmembrane region" description="Helical" evidence="7">
    <location>
        <begin position="62"/>
        <end position="81"/>
    </location>
</feature>
<comment type="similarity">
    <text evidence="1">Belongs to the Lgt family.</text>
</comment>
<dbReference type="Pfam" id="PF01790">
    <property type="entry name" value="LGT"/>
    <property type="match status" value="1"/>
</dbReference>
<evidence type="ECO:0000313" key="9">
    <source>
        <dbReference type="Proteomes" id="UP000233419"/>
    </source>
</evidence>
<evidence type="ECO:0000256" key="7">
    <source>
        <dbReference type="SAM" id="Phobius"/>
    </source>
</evidence>
<dbReference type="AlphaFoldDB" id="A0A2K9CDV9"/>
<protein>
    <submittedName>
        <fullName evidence="8">Diacylglyceryl transferase</fullName>
    </submittedName>
</protein>
<dbReference type="RefSeq" id="WP_051591872.1">
    <property type="nucleotide sequence ID" value="NZ_CP025257.1"/>
</dbReference>
<dbReference type="PANTHER" id="PTHR30589:SF0">
    <property type="entry name" value="PHOSPHATIDYLGLYCEROL--PROLIPOPROTEIN DIACYLGLYCERYL TRANSFERASE"/>
    <property type="match status" value="1"/>
</dbReference>
<dbReference type="GO" id="GO:0008961">
    <property type="term" value="F:phosphatidylglycerol-prolipoprotein diacylglyceryl transferase activity"/>
    <property type="evidence" value="ECO:0007669"/>
    <property type="project" value="InterPro"/>
</dbReference>
<feature type="transmembrane region" description="Helical" evidence="7">
    <location>
        <begin position="372"/>
        <end position="392"/>
    </location>
</feature>
<feature type="transmembrane region" description="Helical" evidence="7">
    <location>
        <begin position="334"/>
        <end position="352"/>
    </location>
</feature>
<keyword evidence="4 7" id="KW-0812">Transmembrane</keyword>
<dbReference type="EMBL" id="CP025257">
    <property type="protein sequence ID" value="AUF83834.1"/>
    <property type="molecule type" value="Genomic_DNA"/>
</dbReference>
<evidence type="ECO:0000256" key="2">
    <source>
        <dbReference type="ARBA" id="ARBA00022475"/>
    </source>
</evidence>
<dbReference type="PANTHER" id="PTHR30589">
    <property type="entry name" value="PROLIPOPROTEIN DIACYLGLYCERYL TRANSFERASE"/>
    <property type="match status" value="1"/>
</dbReference>
<feature type="transmembrane region" description="Helical" evidence="7">
    <location>
        <begin position="214"/>
        <end position="237"/>
    </location>
</feature>
<dbReference type="GO" id="GO:0042158">
    <property type="term" value="P:lipoprotein biosynthetic process"/>
    <property type="evidence" value="ECO:0007669"/>
    <property type="project" value="InterPro"/>
</dbReference>
<accession>A0A2K9CDV9</accession>
<organism evidence="8 9">
    <name type="scientific">Mesoplasma syrphidae</name>
    <dbReference type="NCBI Taxonomy" id="225999"/>
    <lineage>
        <taxon>Bacteria</taxon>
        <taxon>Bacillati</taxon>
        <taxon>Mycoplasmatota</taxon>
        <taxon>Mollicutes</taxon>
        <taxon>Entomoplasmatales</taxon>
        <taxon>Entomoplasmataceae</taxon>
        <taxon>Mesoplasma</taxon>
    </lineage>
</organism>
<sequence>MIDWVQGKNWIFDERVKNLWGWVKPDYGFVHVYALAMTLGILVSVIFCLWKFSRRGLNTMELSIAVIILVPIALMGASFFGKLNADGPGKHSGDAHGIQLLYFWKEGMAIHGGIYTSTFVGLIMFALLGKKTKVSLFTYMDAILPNILWGQVIGRWGNFFNHEVMGRPLYIYNGGQGSLKLPQWILNNTLAVYDGSANNPFGWVPGEIYQMNPIFLWESLSLLAVWIFFVLVVPFVIKLLGNKPWKINPDEYSFDLKFSFKKFFAPWSKSDKKTYKQVWDEAFVFNSNESNKVAYLEKIAKINSSNTNIVKKRWQSGKALVEANNPHHYTVIKAGFEGFAFFFGWNLVRFFLEMERPDDHLFIMYNKPLSLTIIGLTALIGLIGMILTQYGIPQLFRKPGYSYEKEYFGISTPTKQNSNRIILNKVKPAKQNKQAAKEQKALEKLKRLEK</sequence>
<dbReference type="PROSITE" id="PS01311">
    <property type="entry name" value="LGT"/>
    <property type="match status" value="1"/>
</dbReference>
<evidence type="ECO:0000313" key="8">
    <source>
        <dbReference type="EMBL" id="AUF83834.1"/>
    </source>
</evidence>
<keyword evidence="9" id="KW-1185">Reference proteome</keyword>
<reference evidence="8 9" key="1">
    <citation type="submission" date="2017-12" db="EMBL/GenBank/DDBJ databases">
        <title>Mesoplasma syrphidae YJS, Complete Genome.</title>
        <authorList>
            <person name="Knight T.F."/>
            <person name="Citino T."/>
            <person name="Rubinstein R."/>
            <person name="Neuschaefer Z."/>
        </authorList>
    </citation>
    <scope>NUCLEOTIDE SEQUENCE [LARGE SCALE GENOMIC DNA]</scope>
    <source>
        <strain evidence="8 9">YJS</strain>
    </source>
</reference>
<evidence type="ECO:0000256" key="6">
    <source>
        <dbReference type="ARBA" id="ARBA00023136"/>
    </source>
</evidence>
<evidence type="ECO:0000256" key="3">
    <source>
        <dbReference type="ARBA" id="ARBA00022679"/>
    </source>
</evidence>
<name>A0A2K9CDV9_9MOLU</name>
<dbReference type="OrthoDB" id="871140at2"/>
<keyword evidence="2" id="KW-1003">Cell membrane</keyword>
<proteinExistence type="inferred from homology"/>
<keyword evidence="6 7" id="KW-0472">Membrane</keyword>
<keyword evidence="3 8" id="KW-0808">Transferase</keyword>
<dbReference type="InterPro" id="IPR001640">
    <property type="entry name" value="Lgt"/>
</dbReference>
<keyword evidence="5 7" id="KW-1133">Transmembrane helix</keyword>
<gene>
    <name evidence="8" type="ORF">CXP39_03525</name>
</gene>
<evidence type="ECO:0000256" key="5">
    <source>
        <dbReference type="ARBA" id="ARBA00022989"/>
    </source>
</evidence>
<dbReference type="GO" id="GO:0005886">
    <property type="term" value="C:plasma membrane"/>
    <property type="evidence" value="ECO:0007669"/>
    <property type="project" value="InterPro"/>
</dbReference>
<feature type="transmembrane region" description="Helical" evidence="7">
    <location>
        <begin position="108"/>
        <end position="129"/>
    </location>
</feature>
<evidence type="ECO:0000256" key="4">
    <source>
        <dbReference type="ARBA" id="ARBA00022692"/>
    </source>
</evidence>
<dbReference type="Proteomes" id="UP000233419">
    <property type="component" value="Chromosome"/>
</dbReference>
<feature type="transmembrane region" description="Helical" evidence="7">
    <location>
        <begin position="30"/>
        <end position="50"/>
    </location>
</feature>
<dbReference type="KEGG" id="msyr:CXP39_03525"/>
<evidence type="ECO:0000256" key="1">
    <source>
        <dbReference type="ARBA" id="ARBA00007150"/>
    </source>
</evidence>